<comment type="caution">
    <text evidence="1">The sequence shown here is derived from an EMBL/GenBank/DDBJ whole genome shotgun (WGS) entry which is preliminary data.</text>
</comment>
<feature type="non-terminal residue" evidence="1">
    <location>
        <position position="1"/>
    </location>
</feature>
<keyword evidence="2" id="KW-1185">Reference proteome</keyword>
<evidence type="ECO:0000313" key="2">
    <source>
        <dbReference type="Proteomes" id="UP000324897"/>
    </source>
</evidence>
<protein>
    <submittedName>
        <fullName evidence="1">Uncharacterized protein</fullName>
    </submittedName>
</protein>
<reference evidence="1 2" key="1">
    <citation type="journal article" date="2019" name="Sci. Rep.">
        <title>A high-quality genome of Eragrostis curvula grass provides insights into Poaceae evolution and supports new strategies to enhance forage quality.</title>
        <authorList>
            <person name="Carballo J."/>
            <person name="Santos B.A.C.M."/>
            <person name="Zappacosta D."/>
            <person name="Garbus I."/>
            <person name="Selva J.P."/>
            <person name="Gallo C.A."/>
            <person name="Diaz A."/>
            <person name="Albertini E."/>
            <person name="Caccamo M."/>
            <person name="Echenique V."/>
        </authorList>
    </citation>
    <scope>NUCLEOTIDE SEQUENCE [LARGE SCALE GENOMIC DNA]</scope>
    <source>
        <strain evidence="2">cv. Victoria</strain>
        <tissue evidence="1">Leaf</tissue>
    </source>
</reference>
<dbReference type="Proteomes" id="UP000324897">
    <property type="component" value="Unassembled WGS sequence"/>
</dbReference>
<name>A0A5J9VEH8_9POAL</name>
<gene>
    <name evidence="1" type="ORF">EJB05_15591</name>
</gene>
<evidence type="ECO:0000313" key="1">
    <source>
        <dbReference type="EMBL" id="TVU33784.1"/>
    </source>
</evidence>
<proteinExistence type="predicted"/>
<dbReference type="AlphaFoldDB" id="A0A5J9VEH8"/>
<organism evidence="1 2">
    <name type="scientific">Eragrostis curvula</name>
    <name type="common">weeping love grass</name>
    <dbReference type="NCBI Taxonomy" id="38414"/>
    <lineage>
        <taxon>Eukaryota</taxon>
        <taxon>Viridiplantae</taxon>
        <taxon>Streptophyta</taxon>
        <taxon>Embryophyta</taxon>
        <taxon>Tracheophyta</taxon>
        <taxon>Spermatophyta</taxon>
        <taxon>Magnoliopsida</taxon>
        <taxon>Liliopsida</taxon>
        <taxon>Poales</taxon>
        <taxon>Poaceae</taxon>
        <taxon>PACMAD clade</taxon>
        <taxon>Chloridoideae</taxon>
        <taxon>Eragrostideae</taxon>
        <taxon>Eragrostidinae</taxon>
        <taxon>Eragrostis</taxon>
    </lineage>
</organism>
<dbReference type="EMBL" id="RWGY01000009">
    <property type="protein sequence ID" value="TVU33784.1"/>
    <property type="molecule type" value="Genomic_DNA"/>
</dbReference>
<dbReference type="Gramene" id="TVU33784">
    <property type="protein sequence ID" value="TVU33784"/>
    <property type="gene ID" value="EJB05_15591"/>
</dbReference>
<accession>A0A5J9VEH8</accession>
<sequence>MLSEQWEARMGQLLGKKYEIEESTRCTSKCSSGVLSPNGCDKEPSADDSVLDQVSPSYYNDFPVKFSPERRPVVPASFSS</sequence>